<dbReference type="Proteomes" id="UP000002964">
    <property type="component" value="Unassembled WGS sequence"/>
</dbReference>
<evidence type="ECO:0000256" key="1">
    <source>
        <dbReference type="SAM" id="MobiDB-lite"/>
    </source>
</evidence>
<protein>
    <submittedName>
        <fullName evidence="2">Uncharacterized protein</fullName>
    </submittedName>
</protein>
<sequence>MKEIKRTKEHRIYQKKSGRYAVTDARKRPVNGEDKATILLAEGLVAAPKQKAPEPVATEETAETAEETSSEPAAESA</sequence>
<name>H8Z2Z1_9GAMM</name>
<organism evidence="2 3">
    <name type="scientific">Thiorhodovibrio frisius</name>
    <dbReference type="NCBI Taxonomy" id="631362"/>
    <lineage>
        <taxon>Bacteria</taxon>
        <taxon>Pseudomonadati</taxon>
        <taxon>Pseudomonadota</taxon>
        <taxon>Gammaproteobacteria</taxon>
        <taxon>Chromatiales</taxon>
        <taxon>Chromatiaceae</taxon>
        <taxon>Thiorhodovibrio</taxon>
    </lineage>
</organism>
<dbReference type="AlphaFoldDB" id="H8Z2Z1"/>
<keyword evidence="3" id="KW-1185">Reference proteome</keyword>
<dbReference type="RefSeq" id="WP_009149770.1">
    <property type="nucleotide sequence ID" value="NZ_CP121471.1"/>
</dbReference>
<dbReference type="OrthoDB" id="5298522at2"/>
<reference evidence="3" key="1">
    <citation type="submission" date="2011-06" db="EMBL/GenBank/DDBJ databases">
        <authorList>
            <consortium name="US DOE Joint Genome Institute (JGI-PGF)"/>
            <person name="Lucas S."/>
            <person name="Han J."/>
            <person name="Lapidus A."/>
            <person name="Cheng J.-F."/>
            <person name="Goodwin L."/>
            <person name="Pitluck S."/>
            <person name="Peters L."/>
            <person name="Land M.L."/>
            <person name="Hauser L."/>
            <person name="Vogl K."/>
            <person name="Liu Z."/>
            <person name="Overmann J."/>
            <person name="Frigaard N.-U."/>
            <person name="Bryant D.A."/>
            <person name="Woyke T.J."/>
        </authorList>
    </citation>
    <scope>NUCLEOTIDE SEQUENCE [LARGE SCALE GENOMIC DNA]</scope>
    <source>
        <strain evidence="3">970</strain>
    </source>
</reference>
<accession>H8Z2Z1</accession>
<proteinExistence type="predicted"/>
<feature type="region of interest" description="Disordered" evidence="1">
    <location>
        <begin position="48"/>
        <end position="77"/>
    </location>
</feature>
<evidence type="ECO:0000313" key="2">
    <source>
        <dbReference type="EMBL" id="EIC22763.1"/>
    </source>
</evidence>
<reference evidence="2 3" key="2">
    <citation type="submission" date="2011-11" db="EMBL/GenBank/DDBJ databases">
        <authorList>
            <consortium name="US DOE Joint Genome Institute"/>
            <person name="Lucas S."/>
            <person name="Han J."/>
            <person name="Lapidus A."/>
            <person name="Cheng J.-F."/>
            <person name="Goodwin L."/>
            <person name="Pitluck S."/>
            <person name="Peters L."/>
            <person name="Ovchinnikova G."/>
            <person name="Zhang X."/>
            <person name="Detter J.C."/>
            <person name="Han C."/>
            <person name="Tapia R."/>
            <person name="Land M."/>
            <person name="Hauser L."/>
            <person name="Kyrpides N."/>
            <person name="Ivanova N."/>
            <person name="Pagani I."/>
            <person name="Vogl K."/>
            <person name="Liu Z."/>
            <person name="Overmann J."/>
            <person name="Frigaard N.-U."/>
            <person name="Bryant D."/>
            <person name="Woyke T."/>
        </authorList>
    </citation>
    <scope>NUCLEOTIDE SEQUENCE [LARGE SCALE GENOMIC DNA]</scope>
    <source>
        <strain evidence="2 3">970</strain>
    </source>
</reference>
<dbReference type="HOGENOM" id="CLU_193714_0_0_6"/>
<gene>
    <name evidence="2" type="ORF">Thi970DRAFT_03045</name>
</gene>
<feature type="compositionally biased region" description="Acidic residues" evidence="1">
    <location>
        <begin position="60"/>
        <end position="69"/>
    </location>
</feature>
<dbReference type="eggNOG" id="ENOG5033AX7">
    <property type="taxonomic scope" value="Bacteria"/>
</dbReference>
<dbReference type="EMBL" id="JH603169">
    <property type="protein sequence ID" value="EIC22763.1"/>
    <property type="molecule type" value="Genomic_DNA"/>
</dbReference>
<evidence type="ECO:0000313" key="3">
    <source>
        <dbReference type="Proteomes" id="UP000002964"/>
    </source>
</evidence>